<feature type="compositionally biased region" description="Polar residues" evidence="1">
    <location>
        <begin position="379"/>
        <end position="388"/>
    </location>
</feature>
<dbReference type="RefSeq" id="XP_013242599.1">
    <property type="nucleotide sequence ID" value="XM_013387145.1"/>
</dbReference>
<evidence type="ECO:0000313" key="2">
    <source>
        <dbReference type="EMBL" id="KDN44061.1"/>
    </source>
</evidence>
<dbReference type="InParanoid" id="A0A066VRF1"/>
<feature type="region of interest" description="Disordered" evidence="1">
    <location>
        <begin position="152"/>
        <end position="182"/>
    </location>
</feature>
<dbReference type="Proteomes" id="UP000027361">
    <property type="component" value="Unassembled WGS sequence"/>
</dbReference>
<feature type="region of interest" description="Disordered" evidence="1">
    <location>
        <begin position="501"/>
        <end position="539"/>
    </location>
</feature>
<feature type="compositionally biased region" description="Low complexity" evidence="1">
    <location>
        <begin position="805"/>
        <end position="819"/>
    </location>
</feature>
<comment type="caution">
    <text evidence="2">The sequence shown here is derived from an EMBL/GenBank/DDBJ whole genome shotgun (WGS) entry which is preliminary data.</text>
</comment>
<dbReference type="HOGENOM" id="CLU_264450_0_0_1"/>
<keyword evidence="3" id="KW-1185">Reference proteome</keyword>
<feature type="region of interest" description="Disordered" evidence="1">
    <location>
        <begin position="1143"/>
        <end position="1187"/>
    </location>
</feature>
<feature type="compositionally biased region" description="Polar residues" evidence="1">
    <location>
        <begin position="351"/>
        <end position="372"/>
    </location>
</feature>
<feature type="region of interest" description="Disordered" evidence="1">
    <location>
        <begin position="1"/>
        <end position="24"/>
    </location>
</feature>
<gene>
    <name evidence="2" type="ORF">K437DRAFT_268897</name>
</gene>
<evidence type="ECO:0000256" key="1">
    <source>
        <dbReference type="SAM" id="MobiDB-lite"/>
    </source>
</evidence>
<feature type="region of interest" description="Disordered" evidence="1">
    <location>
        <begin position="800"/>
        <end position="825"/>
    </location>
</feature>
<feature type="region of interest" description="Disordered" evidence="1">
    <location>
        <begin position="644"/>
        <end position="664"/>
    </location>
</feature>
<feature type="region of interest" description="Disordered" evidence="1">
    <location>
        <begin position="334"/>
        <end position="391"/>
    </location>
</feature>
<protein>
    <submittedName>
        <fullName evidence="2">Uncharacterized protein</fullName>
    </submittedName>
</protein>
<sequence length="1265" mass="132459">MYYPSTQPLAQAQARAQRGRRPSTASHYSFAASLRSLRSVHSISTTSILSTISAYGHLTPLSGLGARVPVRGRSSVSVLNHNLNGGRSTPNASHQPSALGAGASKISDAAFAPAPAPAEISLSRTVHECYVAGRYRQLSRQYGLSLPSTVDLSAGEHEEEEDDADHNSGSDNDEEELGSVTADDATAALALSLDLKREEDFTSSAATSLAVAATRVAEIQVPSESDKVRDAAMQTQTAARLLALLSRDTATRSKTIGPASEGGFASARGTAGGRWAREDDSEQVLGQDRRAHSVAALLQNKNMNGKKRGAEDLRKLFPPASDVTAKADAALHLASGQSQPHAANGCDGHSHFTSPTPITESDPQNSSASSKNGKIRMSKSGTVGTNKNSSKRAYAASRIKAATVFKANLKSAAPADVTRLEWEIKALTPITPAHRLLPLLKRAAELRSLRSITQLAALYTLGVTRGHAPIAVELVRRDAPRALSWAVRGLGFALGRHGASTAVDGGSSSVRPVESKEQSQQGAENGKVLAATAAAGSDEEEEEKKEAIFMLLHLLARVARSKKAAWPAMSLSSPNGSHSVEQVDAESDTNLTKLWRRVEELLPSMQAYLKDQEGVSASGDGDVAAADGTGAVSFAAALTTSATVAGTDDVPDPPPQQPPEADGDLVSLLAGNVSSKVAEKTRECLSVLDAARKELAFLEALVSLRKALLARAGSEKLEGRGDVDEVERKLDALQALPGCKEQMLKEKAEAVLSTLSALDEKMLAVRVAAFRDALAATLPEESVTENASEPQVVTAASLGLGLPHSKSTNTTSPNTSSGTAFEPIHGKSAGAASITASHATASPSTIGKMSNDASALLTRQHAASAKIRDEAPFDPFFIEHTRGKNQQSITSNAYLNPPSPTASIRSISSAWGYGEDDEEGEPKASAGYSFPRLRRPSSVISDSPSLMFPSHGEDASEDVMQSPLTPSFAPPERPSLRNRSQSGLPDRRRVVSMYGEPSVAVSPSLHLPMIRPPASSFAPLGSSKSSRRLSFLLPPTVASPHAADHAFTAIGTVGRAQSHASQSLRQFAAHSPHPINPATKLMRSKGSLRPRPLSMINSASEPALDVAKGTLESSTSIETLAKHALALLPMSAQTPAPLQLPAGRQEAVMQETRLPPPSPARSTASGRAFSGLDPTNTSYGHSSHASSANSSQVDIAALAKQPSVTVNGLDNVLAAAEDQSKLRTGGCCANCGKAVVNGAMNRKGEILCGRSCRLETKAKSAPVAA</sequence>
<dbReference type="EMBL" id="JMSN01000055">
    <property type="protein sequence ID" value="KDN44061.1"/>
    <property type="molecule type" value="Genomic_DNA"/>
</dbReference>
<accession>A0A066VRF1</accession>
<reference evidence="2 3" key="1">
    <citation type="submission" date="2014-05" db="EMBL/GenBank/DDBJ databases">
        <title>Draft genome sequence of a rare smut relative, Tilletiaria anomala UBC 951.</title>
        <authorList>
            <consortium name="DOE Joint Genome Institute"/>
            <person name="Toome M."/>
            <person name="Kuo A."/>
            <person name="Henrissat B."/>
            <person name="Lipzen A."/>
            <person name="Tritt A."/>
            <person name="Yoshinaga Y."/>
            <person name="Zane M."/>
            <person name="Barry K."/>
            <person name="Grigoriev I.V."/>
            <person name="Spatafora J.W."/>
            <person name="Aimea M.C."/>
        </authorList>
    </citation>
    <scope>NUCLEOTIDE SEQUENCE [LARGE SCALE GENOMIC DNA]</scope>
    <source>
        <strain evidence="2 3">UBC 951</strain>
    </source>
</reference>
<dbReference type="GeneID" id="25266064"/>
<evidence type="ECO:0000313" key="3">
    <source>
        <dbReference type="Proteomes" id="UP000027361"/>
    </source>
</evidence>
<proteinExistence type="predicted"/>
<dbReference type="AlphaFoldDB" id="A0A066VRF1"/>
<organism evidence="2 3">
    <name type="scientific">Tilletiaria anomala (strain ATCC 24038 / CBS 436.72 / UBC 951)</name>
    <dbReference type="NCBI Taxonomy" id="1037660"/>
    <lineage>
        <taxon>Eukaryota</taxon>
        <taxon>Fungi</taxon>
        <taxon>Dikarya</taxon>
        <taxon>Basidiomycota</taxon>
        <taxon>Ustilaginomycotina</taxon>
        <taxon>Exobasidiomycetes</taxon>
        <taxon>Georgefischeriales</taxon>
        <taxon>Tilletiariaceae</taxon>
        <taxon>Tilletiaria</taxon>
    </lineage>
</organism>
<name>A0A066VRF1_TILAU</name>
<feature type="region of interest" description="Disordered" evidence="1">
    <location>
        <begin position="253"/>
        <end position="285"/>
    </location>
</feature>
<feature type="region of interest" description="Disordered" evidence="1">
    <location>
        <begin position="941"/>
        <end position="986"/>
    </location>
</feature>
<dbReference type="OrthoDB" id="3357532at2759"/>